<dbReference type="SUPFAM" id="SSF51261">
    <property type="entry name" value="Duplicated hybrid motif"/>
    <property type="match status" value="1"/>
</dbReference>
<dbReference type="CDD" id="cd12797">
    <property type="entry name" value="M23_peptidase"/>
    <property type="match status" value="1"/>
</dbReference>
<keyword evidence="7" id="KW-1185">Reference proteome</keyword>
<evidence type="ECO:0000259" key="5">
    <source>
        <dbReference type="PROSITE" id="PS51782"/>
    </source>
</evidence>
<comment type="caution">
    <text evidence="6">The sequence shown here is derived from an EMBL/GenBank/DDBJ whole genome shotgun (WGS) entry which is preliminary data.</text>
</comment>
<dbReference type="PROSITE" id="PS51109">
    <property type="entry name" value="G5"/>
    <property type="match status" value="1"/>
</dbReference>
<evidence type="ECO:0000313" key="6">
    <source>
        <dbReference type="EMBL" id="MBD1379838.1"/>
    </source>
</evidence>
<dbReference type="InterPro" id="IPR011055">
    <property type="entry name" value="Dup_hybrid_motif"/>
</dbReference>
<dbReference type="InterPro" id="IPR018392">
    <property type="entry name" value="LysM"/>
</dbReference>
<dbReference type="CDD" id="cd00118">
    <property type="entry name" value="LysM"/>
    <property type="match status" value="1"/>
</dbReference>
<organism evidence="6 7">
    <name type="scientific">Metabacillus arenae</name>
    <dbReference type="NCBI Taxonomy" id="2771434"/>
    <lineage>
        <taxon>Bacteria</taxon>
        <taxon>Bacillati</taxon>
        <taxon>Bacillota</taxon>
        <taxon>Bacilli</taxon>
        <taxon>Bacillales</taxon>
        <taxon>Bacillaceae</taxon>
        <taxon>Metabacillus</taxon>
    </lineage>
</organism>
<reference evidence="6" key="1">
    <citation type="submission" date="2020-09" db="EMBL/GenBank/DDBJ databases">
        <title>A novel bacterium of genus Bacillus, isolated from South China Sea.</title>
        <authorList>
            <person name="Huang H."/>
            <person name="Mo K."/>
            <person name="Hu Y."/>
        </authorList>
    </citation>
    <scope>NUCLEOTIDE SEQUENCE</scope>
    <source>
        <strain evidence="6">IB182487</strain>
    </source>
</reference>
<feature type="domain" description="LysM" evidence="5">
    <location>
        <begin position="221"/>
        <end position="266"/>
    </location>
</feature>
<evidence type="ECO:0000256" key="3">
    <source>
        <dbReference type="SAM" id="SignalP"/>
    </source>
</evidence>
<evidence type="ECO:0000256" key="2">
    <source>
        <dbReference type="SAM" id="Coils"/>
    </source>
</evidence>
<feature type="domain" description="G5" evidence="4">
    <location>
        <begin position="272"/>
        <end position="353"/>
    </location>
</feature>
<dbReference type="Pfam" id="PF07501">
    <property type="entry name" value="G5"/>
    <property type="match status" value="1"/>
</dbReference>
<dbReference type="PANTHER" id="PTHR21666">
    <property type="entry name" value="PEPTIDASE-RELATED"/>
    <property type="match status" value="1"/>
</dbReference>
<dbReference type="InterPro" id="IPR016047">
    <property type="entry name" value="M23ase_b-sheet_dom"/>
</dbReference>
<feature type="chain" id="PRO_5038056643" evidence="3">
    <location>
        <begin position="43"/>
        <end position="481"/>
    </location>
</feature>
<dbReference type="GO" id="GO:0004222">
    <property type="term" value="F:metalloendopeptidase activity"/>
    <property type="evidence" value="ECO:0007669"/>
    <property type="project" value="TreeGrafter"/>
</dbReference>
<accession>A0A926NH04</accession>
<proteinExistence type="predicted"/>
<dbReference type="RefSeq" id="WP_191156821.1">
    <property type="nucleotide sequence ID" value="NZ_JACXAI010000005.1"/>
</dbReference>
<dbReference type="InterPro" id="IPR036779">
    <property type="entry name" value="LysM_dom_sf"/>
</dbReference>
<dbReference type="Pfam" id="PF01551">
    <property type="entry name" value="Peptidase_M23"/>
    <property type="match status" value="1"/>
</dbReference>
<dbReference type="SUPFAM" id="SSF54106">
    <property type="entry name" value="LysM domain"/>
    <property type="match status" value="1"/>
</dbReference>
<dbReference type="InterPro" id="IPR011098">
    <property type="entry name" value="G5_dom"/>
</dbReference>
<dbReference type="AlphaFoldDB" id="A0A926NH04"/>
<dbReference type="SMART" id="SM01208">
    <property type="entry name" value="G5"/>
    <property type="match status" value="1"/>
</dbReference>
<dbReference type="Gene3D" id="3.10.350.10">
    <property type="entry name" value="LysM domain"/>
    <property type="match status" value="1"/>
</dbReference>
<feature type="coiled-coil region" evidence="2">
    <location>
        <begin position="69"/>
        <end position="96"/>
    </location>
</feature>
<keyword evidence="1 3" id="KW-0732">Signal</keyword>
<dbReference type="Gene3D" id="2.20.230.10">
    <property type="entry name" value="Resuscitation-promoting factor rpfb"/>
    <property type="match status" value="1"/>
</dbReference>
<evidence type="ECO:0000256" key="1">
    <source>
        <dbReference type="ARBA" id="ARBA00022729"/>
    </source>
</evidence>
<dbReference type="SMART" id="SM00257">
    <property type="entry name" value="LysM"/>
    <property type="match status" value="1"/>
</dbReference>
<feature type="signal peptide" evidence="3">
    <location>
        <begin position="1"/>
        <end position="42"/>
    </location>
</feature>
<dbReference type="InterPro" id="IPR050570">
    <property type="entry name" value="Cell_wall_metabolism_enzyme"/>
</dbReference>
<keyword evidence="2" id="KW-0175">Coiled coil</keyword>
<dbReference type="Pfam" id="PF01476">
    <property type="entry name" value="LysM"/>
    <property type="match status" value="1"/>
</dbReference>
<dbReference type="Gene3D" id="2.70.70.10">
    <property type="entry name" value="Glucose Permease (Domain IIA)"/>
    <property type="match status" value="1"/>
</dbReference>
<dbReference type="PROSITE" id="PS51782">
    <property type="entry name" value="LYSM"/>
    <property type="match status" value="1"/>
</dbReference>
<name>A0A926NH04_9BACI</name>
<dbReference type="PANTHER" id="PTHR21666:SF270">
    <property type="entry name" value="MUREIN HYDROLASE ACTIVATOR ENVC"/>
    <property type="match status" value="1"/>
</dbReference>
<evidence type="ECO:0000313" key="7">
    <source>
        <dbReference type="Proteomes" id="UP000626844"/>
    </source>
</evidence>
<sequence length="481" mass="53646">MFKKHSRLRESFRLKFNRIHKIMAGAAAFAAAFTFGVQSASADENLATVYHIYLNDTYVGTIDNKDLIIDVEKEKVEEAQGKYQDFELTVEDMEIVPEQMFRPVADNNEALNKLKSELDVAVKSTTIQIGDKSVAHFSSKEDAEKVLNEYKKKFVSEDVLKQLEQPDEIKHSEPLKEGQSRITDVSFSENVSLTEQKVSPDEVLTVEEGVKLLEKGTLEEKEYEVKDSDNLSEIASSHDLGLEELLKLNPGLKDDSVINKGDKLKVTEYLPFVKVLVQEEVSEKQVVEYETETIEDSSKFKGETETKQKGENGEKLLNYVVHKENGSEVKRETLKEETLKEPVKEIIVEGTKVIPSRGTGNLDWPAVGGYISSKMGTRWGKMHKGIDIARPSDRTIKAADNGKIVSAGNDGAYGNKIEIDHNNGLRTVYAHLDSLSVSVGDTVSKGQKIGVMGSTGRSTGVHLHFEVYKNGSLQDPLKYVK</sequence>
<protein>
    <submittedName>
        <fullName evidence="6">M23 family metallopeptidase</fullName>
    </submittedName>
</protein>
<evidence type="ECO:0000259" key="4">
    <source>
        <dbReference type="PROSITE" id="PS51109"/>
    </source>
</evidence>
<gene>
    <name evidence="6" type="ORF">IC621_06305</name>
</gene>
<dbReference type="Proteomes" id="UP000626844">
    <property type="component" value="Unassembled WGS sequence"/>
</dbReference>
<dbReference type="EMBL" id="JACXAI010000005">
    <property type="protein sequence ID" value="MBD1379838.1"/>
    <property type="molecule type" value="Genomic_DNA"/>
</dbReference>